<dbReference type="EMBL" id="JAWPEI010000011">
    <property type="protein sequence ID" value="KAK4709856.1"/>
    <property type="molecule type" value="Genomic_DNA"/>
</dbReference>
<evidence type="ECO:0000313" key="2">
    <source>
        <dbReference type="Proteomes" id="UP001311915"/>
    </source>
</evidence>
<protein>
    <submittedName>
        <fullName evidence="1">Uncharacterized protein</fullName>
    </submittedName>
</protein>
<proteinExistence type="predicted"/>
<dbReference type="AlphaFoldDB" id="A0AAV9K925"/>
<name>A0AAV9K925_9SOLN</name>
<organism evidence="1 2">
    <name type="scientific">Solanum pinnatisectum</name>
    <name type="common">tansyleaf nightshade</name>
    <dbReference type="NCBI Taxonomy" id="50273"/>
    <lineage>
        <taxon>Eukaryota</taxon>
        <taxon>Viridiplantae</taxon>
        <taxon>Streptophyta</taxon>
        <taxon>Embryophyta</taxon>
        <taxon>Tracheophyta</taxon>
        <taxon>Spermatophyta</taxon>
        <taxon>Magnoliopsida</taxon>
        <taxon>eudicotyledons</taxon>
        <taxon>Gunneridae</taxon>
        <taxon>Pentapetalae</taxon>
        <taxon>asterids</taxon>
        <taxon>lamiids</taxon>
        <taxon>Solanales</taxon>
        <taxon>Solanaceae</taxon>
        <taxon>Solanoideae</taxon>
        <taxon>Solaneae</taxon>
        <taxon>Solanum</taxon>
    </lineage>
</organism>
<comment type="caution">
    <text evidence="1">The sequence shown here is derived from an EMBL/GenBank/DDBJ whole genome shotgun (WGS) entry which is preliminary data.</text>
</comment>
<evidence type="ECO:0000313" key="1">
    <source>
        <dbReference type="EMBL" id="KAK4709856.1"/>
    </source>
</evidence>
<reference evidence="1 2" key="1">
    <citation type="submission" date="2023-10" db="EMBL/GenBank/DDBJ databases">
        <title>Genome-Wide Identification Analysis in wild type Solanum Pinnatisectum Reveals Some Genes Defensing Phytophthora Infestans.</title>
        <authorList>
            <person name="Sun C."/>
        </authorList>
    </citation>
    <scope>NUCLEOTIDE SEQUENCE [LARGE SCALE GENOMIC DNA]</scope>
    <source>
        <strain evidence="1">LQN</strain>
        <tissue evidence="1">Leaf</tissue>
    </source>
</reference>
<keyword evidence="2" id="KW-1185">Reference proteome</keyword>
<accession>A0AAV9K925</accession>
<sequence length="53" mass="5870">MADLTSRDRVMRWIAGLIASEGENALWVAGAHMLITKTSLSFSAKVWWAIVHA</sequence>
<gene>
    <name evidence="1" type="ORF">R3W88_004369</name>
</gene>
<dbReference type="Proteomes" id="UP001311915">
    <property type="component" value="Unassembled WGS sequence"/>
</dbReference>